<dbReference type="AlphaFoldDB" id="A0A9J5ZPP4"/>
<feature type="domain" description="DUF4378" evidence="2">
    <location>
        <begin position="906"/>
        <end position="1065"/>
    </location>
</feature>
<feature type="compositionally biased region" description="Basic and acidic residues" evidence="1">
    <location>
        <begin position="255"/>
        <end position="272"/>
    </location>
</feature>
<gene>
    <name evidence="4" type="ORF">H5410_013966</name>
</gene>
<organism evidence="4 5">
    <name type="scientific">Solanum commersonii</name>
    <name type="common">Commerson's wild potato</name>
    <name type="synonym">Commerson's nightshade</name>
    <dbReference type="NCBI Taxonomy" id="4109"/>
    <lineage>
        <taxon>Eukaryota</taxon>
        <taxon>Viridiplantae</taxon>
        <taxon>Streptophyta</taxon>
        <taxon>Embryophyta</taxon>
        <taxon>Tracheophyta</taxon>
        <taxon>Spermatophyta</taxon>
        <taxon>Magnoliopsida</taxon>
        <taxon>eudicotyledons</taxon>
        <taxon>Gunneridae</taxon>
        <taxon>Pentapetalae</taxon>
        <taxon>asterids</taxon>
        <taxon>lamiids</taxon>
        <taxon>Solanales</taxon>
        <taxon>Solanaceae</taxon>
        <taxon>Solanoideae</taxon>
        <taxon>Solaneae</taxon>
        <taxon>Solanum</taxon>
    </lineage>
</organism>
<dbReference type="SUPFAM" id="SSF52540">
    <property type="entry name" value="P-loop containing nucleoside triphosphate hydrolases"/>
    <property type="match status" value="1"/>
</dbReference>
<feature type="region of interest" description="Disordered" evidence="1">
    <location>
        <begin position="254"/>
        <end position="273"/>
    </location>
</feature>
<dbReference type="Pfam" id="PF03266">
    <property type="entry name" value="NTPase_1"/>
    <property type="match status" value="2"/>
</dbReference>
<dbReference type="InterPro" id="IPR027417">
    <property type="entry name" value="P-loop_NTPase"/>
</dbReference>
<sequence length="1072" mass="121659">MAAAGKCFLVTGPVGIGKTTLIVRVLETLRNSNPNLKVQGFYTREIREGTERIGFEVVTLDRRTGLLASNKISSQLAVEAAGLRLMAVISGIKPGQKCEKRGVILSCAQSLRWPTVGRYRVDVASFESLALPELQVREDTDLFIIDEIGKMELYSSSFFPAVLKVLQSNSPLLASIPITKGCYERTNMFHLSRCAAKALDVEEHNLPANVVNTPAGILFDAELPLQSYCNFNIMVRLSDLINVDAGGTMRMSLSNKRDGGLEVPRNRSEKPAESFCDGGDDILCTYHMTNDWPEKNCYVKEVPMKKLISEELAKRPNTGQNVPSVVARLMGLDTLSVDEERLSEVSSRQTVFDSFDRRSSNSVKFNELKPREHPQEEELQKFKKEFEAYQAARSKECSKFVELSTNTVLYANSTRKMVTERSIDLKGLAATENIHERGISKVQKDKNEFLAAARNKTIRALNVKSGSAPAKIVILRPVSDRTGKNEESWANSPRISEDGSSMEEFLQEVKERLKFELQEKSFRRTIEKPSDAKIIAQCIAKQARESVTRDVGTTHHRSESMQSYRSEIQRDEASSPEFTNRDTRRILTERLRNVQRDESSHDIDKHGHVNSRSVTHKREKSRAEEIRYASNEVCYGDDMKDESDRQCRYSRQELGNDVMLDQKLFHRNLVRSLSAPVSQSSFGKLLLEDQDMLTGAHIRRKHEAIEEVTVNAKKWRKEKFNLKEKVSSFKYSFILRGKIFGRKIQSLEESHGNKQMHMKDLQSTQTVASKFYVRQENSTEVPPSPASVCSTSNEEFWRQTDYFSPSSLSISDVNPLDDSEIPHVFKEISSNLNADKSRRSIDDAYVESLFGSSSCNKVNANFETFDDTELRRQLNQLETYDSEETMIDEQPIEEEIIMEIDDPAEAFVKDLLVASGLYDGSCDKYLSKWDPLGKSISNQVFEEVEESYNRQKINDYNEGSSTDHQFKKLNHKLLCDFLNEVLPSVLGSTSMRRTISPTPRAPRGNKLLECVWEIARISSDMSSQSLETILTRDLQCTRWDGLIDEDVNALGKDVEYQIVGDLIHEMINDMQP</sequence>
<feature type="region of interest" description="Disordered" evidence="1">
    <location>
        <begin position="547"/>
        <end position="578"/>
    </location>
</feature>
<dbReference type="InterPro" id="IPR004948">
    <property type="entry name" value="Nuc-triphosphatase_THEP1"/>
</dbReference>
<dbReference type="GO" id="GO:0017111">
    <property type="term" value="F:ribonucleoside triphosphate phosphatase activity"/>
    <property type="evidence" value="ECO:0007669"/>
    <property type="project" value="InterPro"/>
</dbReference>
<evidence type="ECO:0000313" key="4">
    <source>
        <dbReference type="EMBL" id="KAG5614142.1"/>
    </source>
</evidence>
<accession>A0A9J5ZPP4</accession>
<evidence type="ECO:0000259" key="2">
    <source>
        <dbReference type="Pfam" id="PF14309"/>
    </source>
</evidence>
<feature type="compositionally biased region" description="Basic and acidic residues" evidence="1">
    <location>
        <begin position="547"/>
        <end position="559"/>
    </location>
</feature>
<dbReference type="Proteomes" id="UP000824120">
    <property type="component" value="Chromosome 3"/>
</dbReference>
<protein>
    <recommendedName>
        <fullName evidence="6">DUF4378 domain-containing protein</fullName>
    </recommendedName>
</protein>
<reference evidence="4 5" key="1">
    <citation type="submission" date="2020-09" db="EMBL/GenBank/DDBJ databases">
        <title>De no assembly of potato wild relative species, Solanum commersonii.</title>
        <authorList>
            <person name="Cho K."/>
        </authorList>
    </citation>
    <scope>NUCLEOTIDE SEQUENCE [LARGE SCALE GENOMIC DNA]</scope>
    <source>
        <strain evidence="4">LZ3.2</strain>
        <tissue evidence="4">Leaf</tissue>
    </source>
</reference>
<evidence type="ECO:0000259" key="3">
    <source>
        <dbReference type="Pfam" id="PF14383"/>
    </source>
</evidence>
<dbReference type="PANTHER" id="PTHR40836">
    <property type="entry name" value="RB1-INDUCIBLE COILED-COIL PROTEIN"/>
    <property type="match status" value="1"/>
</dbReference>
<dbReference type="InterPro" id="IPR025486">
    <property type="entry name" value="DUF4378"/>
</dbReference>
<feature type="compositionally biased region" description="Basic and acidic residues" evidence="1">
    <location>
        <begin position="596"/>
        <end position="607"/>
    </location>
</feature>
<keyword evidence="5" id="KW-1185">Reference proteome</keyword>
<dbReference type="EMBL" id="JACXVP010000003">
    <property type="protein sequence ID" value="KAG5614142.1"/>
    <property type="molecule type" value="Genomic_DNA"/>
</dbReference>
<dbReference type="Pfam" id="PF14383">
    <property type="entry name" value="VARLMGL"/>
    <property type="match status" value="1"/>
</dbReference>
<dbReference type="PANTHER" id="PTHR40836:SF4">
    <property type="entry name" value="RB1-INDUCIBLE COILED-COIL PROTEIN"/>
    <property type="match status" value="1"/>
</dbReference>
<evidence type="ECO:0008006" key="6">
    <source>
        <dbReference type="Google" id="ProtNLM"/>
    </source>
</evidence>
<evidence type="ECO:0000256" key="1">
    <source>
        <dbReference type="SAM" id="MobiDB-lite"/>
    </source>
</evidence>
<feature type="compositionally biased region" description="Basic and acidic residues" evidence="1">
    <location>
        <begin position="567"/>
        <end position="578"/>
    </location>
</feature>
<dbReference type="OrthoDB" id="446244at2759"/>
<feature type="region of interest" description="Disordered" evidence="1">
    <location>
        <begin position="596"/>
        <end position="623"/>
    </location>
</feature>
<name>A0A9J5ZPP4_SOLCO</name>
<dbReference type="Gene3D" id="3.40.50.300">
    <property type="entry name" value="P-loop containing nucleotide triphosphate hydrolases"/>
    <property type="match status" value="1"/>
</dbReference>
<feature type="domain" description="DUF3741" evidence="3">
    <location>
        <begin position="323"/>
        <end position="335"/>
    </location>
</feature>
<proteinExistence type="predicted"/>
<dbReference type="Pfam" id="PF14309">
    <property type="entry name" value="DUF4378"/>
    <property type="match status" value="1"/>
</dbReference>
<dbReference type="InterPro" id="IPR032795">
    <property type="entry name" value="DUF3741-assoc"/>
</dbReference>
<comment type="caution">
    <text evidence="4">The sequence shown here is derived from an EMBL/GenBank/DDBJ whole genome shotgun (WGS) entry which is preliminary data.</text>
</comment>
<evidence type="ECO:0000313" key="5">
    <source>
        <dbReference type="Proteomes" id="UP000824120"/>
    </source>
</evidence>